<feature type="transmembrane region" description="Helical" evidence="7">
    <location>
        <begin position="255"/>
        <end position="277"/>
    </location>
</feature>
<evidence type="ECO:0000256" key="3">
    <source>
        <dbReference type="ARBA" id="ARBA00022692"/>
    </source>
</evidence>
<dbReference type="AlphaFoldDB" id="A0A7S4VV22"/>
<evidence type="ECO:0000256" key="4">
    <source>
        <dbReference type="ARBA" id="ARBA00022989"/>
    </source>
</evidence>
<keyword evidence="4 7" id="KW-1133">Transmembrane helix</keyword>
<feature type="transmembrane region" description="Helical" evidence="7">
    <location>
        <begin position="151"/>
        <end position="173"/>
    </location>
</feature>
<evidence type="ECO:0000256" key="1">
    <source>
        <dbReference type="ARBA" id="ARBA00004141"/>
    </source>
</evidence>
<comment type="function">
    <text evidence="7">Choline transporter.</text>
</comment>
<feature type="transmembrane region" description="Helical" evidence="7">
    <location>
        <begin position="284"/>
        <end position="303"/>
    </location>
</feature>
<dbReference type="GO" id="GO:0005886">
    <property type="term" value="C:plasma membrane"/>
    <property type="evidence" value="ECO:0007669"/>
    <property type="project" value="UniProtKB-SubCell"/>
</dbReference>
<proteinExistence type="inferred from homology"/>
<dbReference type="PANTHER" id="PTHR12385:SF14">
    <property type="entry name" value="CHOLINE TRANSPORTER-LIKE 2"/>
    <property type="match status" value="1"/>
</dbReference>
<organism evidence="8">
    <name type="scientific">Alexandrium monilatum</name>
    <dbReference type="NCBI Taxonomy" id="311494"/>
    <lineage>
        <taxon>Eukaryota</taxon>
        <taxon>Sar</taxon>
        <taxon>Alveolata</taxon>
        <taxon>Dinophyceae</taxon>
        <taxon>Gonyaulacales</taxon>
        <taxon>Pyrocystaceae</taxon>
        <taxon>Alexandrium</taxon>
    </lineage>
</organism>
<accession>A0A7S4VV22</accession>
<evidence type="ECO:0000313" key="8">
    <source>
        <dbReference type="EMBL" id="CAE4620933.1"/>
    </source>
</evidence>
<keyword evidence="5 7" id="KW-0472">Membrane</keyword>
<dbReference type="Pfam" id="PF04515">
    <property type="entry name" value="Choline_transpo"/>
    <property type="match status" value="1"/>
</dbReference>
<comment type="caution">
    <text evidence="7">Lacks conserved residue(s) required for the propagation of feature annotation.</text>
</comment>
<gene>
    <name evidence="8" type="ORF">AMON00008_LOCUS38526</name>
</gene>
<feature type="transmembrane region" description="Helical" evidence="7">
    <location>
        <begin position="208"/>
        <end position="230"/>
    </location>
</feature>
<evidence type="ECO:0000256" key="2">
    <source>
        <dbReference type="ARBA" id="ARBA00007168"/>
    </source>
</evidence>
<evidence type="ECO:0000256" key="7">
    <source>
        <dbReference type="RuleBase" id="RU368066"/>
    </source>
</evidence>
<keyword evidence="3 7" id="KW-0812">Transmembrane</keyword>
<dbReference type="InterPro" id="IPR007603">
    <property type="entry name" value="Choline_transptr-like"/>
</dbReference>
<name>A0A7S4VV22_9DINO</name>
<reference evidence="8" key="1">
    <citation type="submission" date="2021-01" db="EMBL/GenBank/DDBJ databases">
        <authorList>
            <person name="Corre E."/>
            <person name="Pelletier E."/>
            <person name="Niang G."/>
            <person name="Scheremetjew M."/>
            <person name="Finn R."/>
            <person name="Kale V."/>
            <person name="Holt S."/>
            <person name="Cochrane G."/>
            <person name="Meng A."/>
            <person name="Brown T."/>
            <person name="Cohen L."/>
        </authorList>
    </citation>
    <scope>NUCLEOTIDE SEQUENCE</scope>
    <source>
        <strain evidence="8">CCMP3105</strain>
    </source>
</reference>
<protein>
    <recommendedName>
        <fullName evidence="7">Choline transporter-like protein</fullName>
    </recommendedName>
</protein>
<dbReference type="GO" id="GO:0022857">
    <property type="term" value="F:transmembrane transporter activity"/>
    <property type="evidence" value="ECO:0007669"/>
    <property type="project" value="UniProtKB-UniRule"/>
</dbReference>
<dbReference type="EMBL" id="HBNR01054841">
    <property type="protein sequence ID" value="CAE4620933.1"/>
    <property type="molecule type" value="Transcribed_RNA"/>
</dbReference>
<evidence type="ECO:0000256" key="6">
    <source>
        <dbReference type="ARBA" id="ARBA00023180"/>
    </source>
</evidence>
<comment type="subcellular location">
    <subcellularLocation>
        <location evidence="7">Cell membrane</location>
        <topology evidence="7">Multi-pass membrane protein</topology>
    </subcellularLocation>
    <subcellularLocation>
        <location evidence="1">Membrane</location>
        <topology evidence="1">Multi-pass membrane protein</topology>
    </subcellularLocation>
</comment>
<feature type="transmembrane region" description="Helical" evidence="7">
    <location>
        <begin position="20"/>
        <end position="39"/>
    </location>
</feature>
<keyword evidence="6" id="KW-0325">Glycoprotein</keyword>
<comment type="similarity">
    <text evidence="2 7">Belongs to the CTL (choline transporter-like) family.</text>
</comment>
<evidence type="ECO:0000256" key="5">
    <source>
        <dbReference type="ARBA" id="ARBA00023136"/>
    </source>
</evidence>
<dbReference type="PANTHER" id="PTHR12385">
    <property type="entry name" value="CHOLINE TRANSPORTER-LIKE (SLC FAMILY 44)"/>
    <property type="match status" value="1"/>
</dbReference>
<sequence>MDQGTTPLCASRTVTDRGFLWVLGGIVCFLFSIVVGASFDGNLSWYSAYEDFSGSTCGANELAFVPYLYICQGQNGGLDLDRALCVARCPADGTNRTFCPGTATTPSQSLQNYATVPFVGNLCMPTDPRLKAIAEVKISTWPYSRFFMVRLFLWPTILAAAVAVLLGSAHILFLRFFNLRFVQAGFVAMIGVPVLLGCELIRSPHMGAFAVAVLCFALAGLLMGLVLTGWSDLLAARMILKAAVECIIDAPFLRFWPLVAVVMRAIVFQGLLLGFLLLASCHALIWMVLLVPYAVGSICVLQVCGALTQFVTSCVVEEWFFAEVDEAMISKEVEMLVVPKAFCRGVRYHLGTLVCGAWALPLAQGPRFVLHYVDQAAKMNNGFGKRAALGCSGCIRLHRKLDCLHRGAYMEVALNGLSFHQAAERAADVLSDGATGVRSLYGVAWLIELGGAGGITALSVATAHITCKCLWPLHDHVANPILPDVIAALVCYPIAADILQTVAHVSDCILYCCAAERARSPLRTLYEDTRTWLQNKLTGCAGPRTHQMDLRLSPRGDQDIQQLPNTREVYRAVAPSDVGQAHALGASSRRQEYLHCPIEVLAPCAAV</sequence>
<feature type="transmembrane region" description="Helical" evidence="7">
    <location>
        <begin position="179"/>
        <end position="201"/>
    </location>
</feature>